<dbReference type="InterPro" id="IPR020904">
    <property type="entry name" value="Sc_DH/Rdtase_CS"/>
</dbReference>
<dbReference type="PANTHER" id="PTHR24321:SF8">
    <property type="entry name" value="ESTRADIOL 17-BETA-DEHYDROGENASE 8-RELATED"/>
    <property type="match status" value="1"/>
</dbReference>
<dbReference type="InterPro" id="IPR002347">
    <property type="entry name" value="SDR_fam"/>
</dbReference>
<evidence type="ECO:0000256" key="1">
    <source>
        <dbReference type="ARBA" id="ARBA00006484"/>
    </source>
</evidence>
<comment type="similarity">
    <text evidence="1">Belongs to the short-chain dehydrogenases/reductases (SDR) family.</text>
</comment>
<gene>
    <name evidence="3" type="ORF">GKO46_03625</name>
    <name evidence="4" type="ORF">GKO48_05635</name>
</gene>
<dbReference type="Proteomes" id="UP001219901">
    <property type="component" value="Chromosome"/>
</dbReference>
<dbReference type="Gene3D" id="3.40.50.720">
    <property type="entry name" value="NAD(P)-binding Rossmann-like Domain"/>
    <property type="match status" value="1"/>
</dbReference>
<accession>A0AAJ5ZI46</accession>
<evidence type="ECO:0000313" key="3">
    <source>
        <dbReference type="EMBL" id="MDG0866159.1"/>
    </source>
</evidence>
<dbReference type="EC" id="1.1.1.47" evidence="4"/>
<keyword evidence="2 4" id="KW-0560">Oxidoreductase</keyword>
<keyword evidence="5" id="KW-1185">Reference proteome</keyword>
<evidence type="ECO:0000313" key="4">
    <source>
        <dbReference type="EMBL" id="WFG39121.1"/>
    </source>
</evidence>
<dbReference type="PROSITE" id="PS00061">
    <property type="entry name" value="ADH_SHORT"/>
    <property type="match status" value="1"/>
</dbReference>
<dbReference type="EMBL" id="WMBE01000001">
    <property type="protein sequence ID" value="MDG0866159.1"/>
    <property type="molecule type" value="Genomic_DNA"/>
</dbReference>
<sequence>MGLANSLDGKTAIVTGSGNGIGRAIAMRFAAEGARVTVADIEEDAGQETVDRITADGGTAIFVRTDTTDSDAIKATVSATIAAHGEIDVLVNNAAAFVFGKVEDVTQDDWAKVFGVNVIGYANCVREVLPSMRKQNGGAIVNIASVSSFIAQPEFIPYNASKGAVAQLTRCLAMDLSVDNIRVNAVCPGSIRTRATDRHIAELGLDPEESYEEFGQDSLMKRMGKPSEIASGALFLASDEASFMTGAQIVIDGGATID</sequence>
<evidence type="ECO:0000256" key="2">
    <source>
        <dbReference type="ARBA" id="ARBA00023002"/>
    </source>
</evidence>
<dbReference type="CDD" id="cd05233">
    <property type="entry name" value="SDR_c"/>
    <property type="match status" value="1"/>
</dbReference>
<protein>
    <submittedName>
        <fullName evidence="4">Glucose 1-dehydrogenase</fullName>
        <ecNumber evidence="4">1.1.1.47</ecNumber>
    </submittedName>
</protein>
<proteinExistence type="inferred from homology"/>
<dbReference type="AlphaFoldDB" id="A0AAJ5ZI46"/>
<dbReference type="GO" id="GO:0047936">
    <property type="term" value="F:glucose 1-dehydrogenase [NAD(P)+] activity"/>
    <property type="evidence" value="ECO:0007669"/>
    <property type="project" value="UniProtKB-EC"/>
</dbReference>
<dbReference type="PRINTS" id="PR00080">
    <property type="entry name" value="SDRFAMILY"/>
</dbReference>
<dbReference type="Proteomes" id="UP001321249">
    <property type="component" value="Unassembled WGS sequence"/>
</dbReference>
<dbReference type="Pfam" id="PF13561">
    <property type="entry name" value="adh_short_C2"/>
    <property type="match status" value="1"/>
</dbReference>
<dbReference type="RefSeq" id="WP_342822489.1">
    <property type="nucleotide sequence ID" value="NZ_CP046146.1"/>
</dbReference>
<dbReference type="PANTHER" id="PTHR24321">
    <property type="entry name" value="DEHYDROGENASES, SHORT CHAIN"/>
    <property type="match status" value="1"/>
</dbReference>
<dbReference type="EMBL" id="CP046147">
    <property type="protein sequence ID" value="WFG39121.1"/>
    <property type="molecule type" value="Genomic_DNA"/>
</dbReference>
<dbReference type="NCBIfam" id="NF005559">
    <property type="entry name" value="PRK07231.1"/>
    <property type="match status" value="1"/>
</dbReference>
<organism evidence="4 5">
    <name type="scientific">Candidatus Lucifugimonas marina</name>
    <dbReference type="NCBI Taxonomy" id="3038979"/>
    <lineage>
        <taxon>Bacteria</taxon>
        <taxon>Bacillati</taxon>
        <taxon>Chloroflexota</taxon>
        <taxon>Dehalococcoidia</taxon>
        <taxon>SAR202 cluster</taxon>
        <taxon>Candidatus Lucifugimonadales</taxon>
        <taxon>Candidatus Lucifugimonadaceae</taxon>
        <taxon>Candidatus Lucifugimonas</taxon>
    </lineage>
</organism>
<dbReference type="PRINTS" id="PR00081">
    <property type="entry name" value="GDHRDH"/>
</dbReference>
<dbReference type="FunFam" id="3.40.50.720:FF:000084">
    <property type="entry name" value="Short-chain dehydrogenase reductase"/>
    <property type="match status" value="1"/>
</dbReference>
<name>A0AAJ5ZI46_9CHLR</name>
<reference evidence="5" key="3">
    <citation type="submission" date="2023-06" db="EMBL/GenBank/DDBJ databases">
        <title>Pangenomics reveal diversification of enzyme families and niche specialization in globally abundant SAR202 bacteria.</title>
        <authorList>
            <person name="Saw J.H.W."/>
        </authorList>
    </citation>
    <scope>NUCLEOTIDE SEQUENCE [LARGE SCALE GENOMIC DNA]</scope>
    <source>
        <strain evidence="5">JH1073</strain>
    </source>
</reference>
<evidence type="ECO:0000313" key="6">
    <source>
        <dbReference type="Proteomes" id="UP001321249"/>
    </source>
</evidence>
<reference evidence="5 6" key="1">
    <citation type="submission" date="2019-11" db="EMBL/GenBank/DDBJ databases">
        <authorList>
            <person name="Cho J.-C."/>
        </authorList>
    </citation>
    <scope>NUCLEOTIDE SEQUENCE [LARGE SCALE GENOMIC DNA]</scope>
    <source>
        <strain evidence="4 5">JH1073</strain>
        <strain evidence="3 6">JH702</strain>
    </source>
</reference>
<evidence type="ECO:0000313" key="5">
    <source>
        <dbReference type="Proteomes" id="UP001219901"/>
    </source>
</evidence>
<dbReference type="InterPro" id="IPR036291">
    <property type="entry name" value="NAD(P)-bd_dom_sf"/>
</dbReference>
<dbReference type="SUPFAM" id="SSF51735">
    <property type="entry name" value="NAD(P)-binding Rossmann-fold domains"/>
    <property type="match status" value="1"/>
</dbReference>
<reference evidence="4" key="2">
    <citation type="journal article" date="2023" name="Nat. Commun.">
        <title>Cultivation of marine bacteria of the SAR202 clade.</title>
        <authorList>
            <person name="Lim Y."/>
            <person name="Seo J.H."/>
            <person name="Giovannoni S.J."/>
            <person name="Kang I."/>
            <person name="Cho J.C."/>
        </authorList>
    </citation>
    <scope>NUCLEOTIDE SEQUENCE</scope>
    <source>
        <strain evidence="4">JH1073</strain>
    </source>
</reference>